<evidence type="ECO:0000256" key="1">
    <source>
        <dbReference type="ARBA" id="ARBA00022741"/>
    </source>
</evidence>
<dbReference type="GO" id="GO:0016787">
    <property type="term" value="F:hydrolase activity"/>
    <property type="evidence" value="ECO:0007669"/>
    <property type="project" value="UniProtKB-KW"/>
</dbReference>
<dbReference type="InterPro" id="IPR011545">
    <property type="entry name" value="DEAD/DEAH_box_helicase_dom"/>
</dbReference>
<dbReference type="SMART" id="SM00490">
    <property type="entry name" value="HELICc"/>
    <property type="match status" value="1"/>
</dbReference>
<dbReference type="Pfam" id="PF04408">
    <property type="entry name" value="WHD_HA2"/>
    <property type="match status" value="1"/>
</dbReference>
<dbReference type="EMBL" id="CP012670">
    <property type="protein sequence ID" value="AUX21135.1"/>
    <property type="molecule type" value="Genomic_DNA"/>
</dbReference>
<dbReference type="InterPro" id="IPR049614">
    <property type="entry name" value="HrpB_DEXH"/>
</dbReference>
<sequence>MQPLPIDPILPDLCATLRAHPSVVLEAPPGAGKTTRVPRALLDAGFAERGEILVLEPRRLAARLSARRVAEELGERVGETVGYTMRFEEAAGPATRIRFVTEGVLTRRLLVDHELRGVSAVVLDEFHERHLAGDVALALLRRLQRGARPDLRIVVMSATLDAGPIAAFLGGAPAQPAALAGAAEGLGAPAAPGPMAPIVRAEGRMFDVAIEHLPSARASAAALAGDRRAPAHWGDRTLESLVASSVKQLVDEGLDGDVLVFLPGSAEIRRSMEACAALARSADLLLLPLHGSLSTAEQDRAVRPAERRKIILSTNVAETSVTIDGVVAVIDSGLARVAAHAPWSGLPTLRVAPIARASAAQRAGRAGRTRPGRCLRLYTRGDLSSRPEHEAPEIRRLDLAETVLELCAAGVADLEGFGWLEAPPPAALTAAEALLVRLGALDERRRVTPTGRRMLRFPAHPRQARMIVEAERRGVADDGCALAALVAERDLGAPGGPREAHGRRGDARHSSDLLAALQAFEEAARARFAADRLRWLGVDPARALAVERTRKQLARLADPRRAAPPETAEAREVAQRIAILTGYPDRVGRLRRPANASGRSGREIVLAAGGTAALSEASAVDDVDLVVAVDIEERSEGRSARTVVRAASAIEADWLLDLFTDAIRDTTEATWSAAAERVEVVRRLSYDALVLDEARPALDAGGPLSRAAARELAAQARAKGWRAFAHGDALDRWLARVAFVRAHCPDAGLPDVGEGAVLTALAGLCEGRRSFAELRDADLSGAVHASLSPAQARALAELAPEAITLPGGRRARLEYTAGAPPSLASRLQDFFGMAEGPRVAGGRVPVVLHLCAPNQRPVQVTTDLSGFWARHYPAIAKELRRRYPKHAWPDDPAHAAPPSRAPLRKA</sequence>
<dbReference type="OrthoDB" id="9805617at2"/>
<organism evidence="8 9">
    <name type="scientific">Sorangium cellulosum</name>
    <name type="common">Polyangium cellulosum</name>
    <dbReference type="NCBI Taxonomy" id="56"/>
    <lineage>
        <taxon>Bacteria</taxon>
        <taxon>Pseudomonadati</taxon>
        <taxon>Myxococcota</taxon>
        <taxon>Polyangia</taxon>
        <taxon>Polyangiales</taxon>
        <taxon>Polyangiaceae</taxon>
        <taxon>Sorangium</taxon>
    </lineage>
</organism>
<evidence type="ECO:0000313" key="9">
    <source>
        <dbReference type="Proteomes" id="UP000295781"/>
    </source>
</evidence>
<reference evidence="8 9" key="1">
    <citation type="submission" date="2015-09" db="EMBL/GenBank/DDBJ databases">
        <title>Sorangium comparison.</title>
        <authorList>
            <person name="Zaburannyi N."/>
            <person name="Bunk B."/>
            <person name="Overmann J."/>
            <person name="Mueller R."/>
        </authorList>
    </citation>
    <scope>NUCLEOTIDE SEQUENCE [LARGE SCALE GENOMIC DNA]</scope>
    <source>
        <strain evidence="8 9">So ceGT47</strain>
    </source>
</reference>
<keyword evidence="2" id="KW-0378">Hydrolase</keyword>
<dbReference type="Proteomes" id="UP000295781">
    <property type="component" value="Chromosome"/>
</dbReference>
<evidence type="ECO:0000256" key="4">
    <source>
        <dbReference type="ARBA" id="ARBA00022840"/>
    </source>
</evidence>
<dbReference type="InterPro" id="IPR007502">
    <property type="entry name" value="Helicase-assoc_dom"/>
</dbReference>
<evidence type="ECO:0000259" key="6">
    <source>
        <dbReference type="PROSITE" id="PS51192"/>
    </source>
</evidence>
<keyword evidence="3 8" id="KW-0347">Helicase</keyword>
<dbReference type="PANTHER" id="PTHR43519">
    <property type="entry name" value="ATP-DEPENDENT RNA HELICASE HRPB"/>
    <property type="match status" value="1"/>
</dbReference>
<dbReference type="RefSeq" id="WP_129346495.1">
    <property type="nucleotide sequence ID" value="NZ_CP012670.1"/>
</dbReference>
<evidence type="ECO:0000259" key="7">
    <source>
        <dbReference type="PROSITE" id="PS51194"/>
    </source>
</evidence>
<dbReference type="GO" id="GO:0003676">
    <property type="term" value="F:nucleic acid binding"/>
    <property type="evidence" value="ECO:0007669"/>
    <property type="project" value="InterPro"/>
</dbReference>
<dbReference type="Pfam" id="PF00270">
    <property type="entry name" value="DEAD"/>
    <property type="match status" value="1"/>
</dbReference>
<feature type="domain" description="Helicase ATP-binding" evidence="6">
    <location>
        <begin position="14"/>
        <end position="178"/>
    </location>
</feature>
<proteinExistence type="predicted"/>
<keyword evidence="1" id="KW-0547">Nucleotide-binding</keyword>
<protein>
    <submittedName>
        <fullName evidence="8">ATP-dependent helicase</fullName>
    </submittedName>
</protein>
<dbReference type="Gene3D" id="3.40.50.300">
    <property type="entry name" value="P-loop containing nucleotide triphosphate hydrolases"/>
    <property type="match status" value="2"/>
</dbReference>
<dbReference type="PANTHER" id="PTHR43519:SF1">
    <property type="entry name" value="ATP-DEPENDENT RNA HELICASE HRPB"/>
    <property type="match status" value="1"/>
</dbReference>
<evidence type="ECO:0000256" key="5">
    <source>
        <dbReference type="SAM" id="MobiDB-lite"/>
    </source>
</evidence>
<dbReference type="SMART" id="SM00487">
    <property type="entry name" value="DEXDc"/>
    <property type="match status" value="1"/>
</dbReference>
<dbReference type="GO" id="GO:0005524">
    <property type="term" value="F:ATP binding"/>
    <property type="evidence" value="ECO:0007669"/>
    <property type="project" value="UniProtKB-KW"/>
</dbReference>
<dbReference type="AlphaFoldDB" id="A0A4P2PWB0"/>
<feature type="region of interest" description="Disordered" evidence="5">
    <location>
        <begin position="887"/>
        <end position="906"/>
    </location>
</feature>
<dbReference type="FunFam" id="3.40.50.300:FF:002125">
    <property type="entry name" value="ATP-dependent helicase HrpB"/>
    <property type="match status" value="1"/>
</dbReference>
<keyword evidence="4" id="KW-0067">ATP-binding</keyword>
<dbReference type="PROSITE" id="PS51194">
    <property type="entry name" value="HELICASE_CTER"/>
    <property type="match status" value="1"/>
</dbReference>
<dbReference type="CDD" id="cd17990">
    <property type="entry name" value="DEXHc_HrpB"/>
    <property type="match status" value="1"/>
</dbReference>
<evidence type="ECO:0000313" key="8">
    <source>
        <dbReference type="EMBL" id="AUX21135.1"/>
    </source>
</evidence>
<dbReference type="GO" id="GO:0004386">
    <property type="term" value="F:helicase activity"/>
    <property type="evidence" value="ECO:0007669"/>
    <property type="project" value="UniProtKB-KW"/>
</dbReference>
<dbReference type="SUPFAM" id="SSF52540">
    <property type="entry name" value="P-loop containing nucleoside triphosphate hydrolases"/>
    <property type="match status" value="1"/>
</dbReference>
<dbReference type="SMART" id="SM00847">
    <property type="entry name" value="HA2"/>
    <property type="match status" value="1"/>
</dbReference>
<dbReference type="Pfam" id="PF00271">
    <property type="entry name" value="Helicase_C"/>
    <property type="match status" value="1"/>
</dbReference>
<dbReference type="Pfam" id="PF08482">
    <property type="entry name" value="HrpB_C"/>
    <property type="match status" value="1"/>
</dbReference>
<dbReference type="InterPro" id="IPR001650">
    <property type="entry name" value="Helicase_C-like"/>
</dbReference>
<dbReference type="PROSITE" id="PS51192">
    <property type="entry name" value="HELICASE_ATP_BIND_1"/>
    <property type="match status" value="1"/>
</dbReference>
<dbReference type="InterPro" id="IPR027417">
    <property type="entry name" value="P-loop_NTPase"/>
</dbReference>
<gene>
    <name evidence="8" type="ORF">SOCEGT47_016130</name>
</gene>
<feature type="domain" description="Helicase C-terminal" evidence="7">
    <location>
        <begin position="245"/>
        <end position="410"/>
    </location>
</feature>
<dbReference type="InterPro" id="IPR013689">
    <property type="entry name" value="RNA_helicase_ATP-dep_HrpB_C"/>
</dbReference>
<dbReference type="Gene3D" id="1.20.120.1080">
    <property type="match status" value="1"/>
</dbReference>
<evidence type="ECO:0000256" key="3">
    <source>
        <dbReference type="ARBA" id="ARBA00022806"/>
    </source>
</evidence>
<accession>A0A4P2PWB0</accession>
<dbReference type="InterPro" id="IPR048333">
    <property type="entry name" value="HA2_WH"/>
</dbReference>
<dbReference type="InterPro" id="IPR014001">
    <property type="entry name" value="Helicase_ATP-bd"/>
</dbReference>
<name>A0A4P2PWB0_SORCE</name>
<evidence type="ECO:0000256" key="2">
    <source>
        <dbReference type="ARBA" id="ARBA00022801"/>
    </source>
</evidence>
<dbReference type="CDD" id="cd18791">
    <property type="entry name" value="SF2_C_RHA"/>
    <property type="match status" value="1"/>
</dbReference>